<keyword evidence="5" id="KW-0175">Coiled coil</keyword>
<evidence type="ECO:0000256" key="4">
    <source>
        <dbReference type="ARBA" id="ARBA00023015"/>
    </source>
</evidence>
<dbReference type="PANTHER" id="PTHR13476">
    <property type="entry name" value="CHROMATIN MODIFICATION-RELATED PROTEIN MEAF6"/>
    <property type="match status" value="1"/>
</dbReference>
<dbReference type="Pfam" id="PF09340">
    <property type="entry name" value="NuA4"/>
    <property type="match status" value="1"/>
</dbReference>
<evidence type="ECO:0000256" key="1">
    <source>
        <dbReference type="ARBA" id="ARBA00004123"/>
    </source>
</evidence>
<evidence type="ECO:0000256" key="6">
    <source>
        <dbReference type="ARBA" id="ARBA00023163"/>
    </source>
</evidence>
<dbReference type="GO" id="GO:0000123">
    <property type="term" value="C:histone acetyltransferase complex"/>
    <property type="evidence" value="ECO:0007669"/>
    <property type="project" value="InterPro"/>
</dbReference>
<gene>
    <name evidence="9" type="ORF">HaLaN_00721</name>
</gene>
<reference evidence="9 10" key="1">
    <citation type="submission" date="2020-02" db="EMBL/GenBank/DDBJ databases">
        <title>Draft genome sequence of Haematococcus lacustris strain NIES-144.</title>
        <authorList>
            <person name="Morimoto D."/>
            <person name="Nakagawa S."/>
            <person name="Yoshida T."/>
            <person name="Sawayama S."/>
        </authorList>
    </citation>
    <scope>NUCLEOTIDE SEQUENCE [LARGE SCALE GENOMIC DNA]</scope>
    <source>
        <strain evidence="9 10">NIES-144</strain>
    </source>
</reference>
<comment type="subcellular location">
    <subcellularLocation>
        <location evidence="1">Nucleus</location>
    </subcellularLocation>
</comment>
<organism evidence="9 10">
    <name type="scientific">Haematococcus lacustris</name>
    <name type="common">Green alga</name>
    <name type="synonym">Haematococcus pluvialis</name>
    <dbReference type="NCBI Taxonomy" id="44745"/>
    <lineage>
        <taxon>Eukaryota</taxon>
        <taxon>Viridiplantae</taxon>
        <taxon>Chlorophyta</taxon>
        <taxon>core chlorophytes</taxon>
        <taxon>Chlorophyceae</taxon>
        <taxon>CS clade</taxon>
        <taxon>Chlamydomonadales</taxon>
        <taxon>Haematococcaceae</taxon>
        <taxon>Haematococcus</taxon>
    </lineage>
</organism>
<dbReference type="InterPro" id="IPR015418">
    <property type="entry name" value="Eaf6"/>
</dbReference>
<dbReference type="GO" id="GO:0005634">
    <property type="term" value="C:nucleus"/>
    <property type="evidence" value="ECO:0007669"/>
    <property type="project" value="UniProtKB-SubCell"/>
</dbReference>
<comment type="caution">
    <text evidence="9">The sequence shown here is derived from an EMBL/GenBank/DDBJ whole genome shotgun (WGS) entry which is preliminary data.</text>
</comment>
<dbReference type="GO" id="GO:0006325">
    <property type="term" value="P:chromatin organization"/>
    <property type="evidence" value="ECO:0007669"/>
    <property type="project" value="UniProtKB-KW"/>
</dbReference>
<accession>A0A699YSQ6</accession>
<feature type="region of interest" description="Disordered" evidence="8">
    <location>
        <begin position="93"/>
        <end position="115"/>
    </location>
</feature>
<dbReference type="AlphaFoldDB" id="A0A699YSQ6"/>
<evidence type="ECO:0000256" key="3">
    <source>
        <dbReference type="ARBA" id="ARBA00022853"/>
    </source>
</evidence>
<evidence type="ECO:0000313" key="10">
    <source>
        <dbReference type="Proteomes" id="UP000485058"/>
    </source>
</evidence>
<evidence type="ECO:0000313" key="9">
    <source>
        <dbReference type="EMBL" id="GFH06142.1"/>
    </source>
</evidence>
<feature type="region of interest" description="Disordered" evidence="8">
    <location>
        <begin position="1"/>
        <end position="22"/>
    </location>
</feature>
<dbReference type="Proteomes" id="UP000485058">
    <property type="component" value="Unassembled WGS sequence"/>
</dbReference>
<keyword evidence="6" id="KW-0804">Transcription</keyword>
<evidence type="ECO:0000256" key="2">
    <source>
        <dbReference type="ARBA" id="ARBA00010916"/>
    </source>
</evidence>
<sequence>MREAKRKAQPAPRDGTASVDAVGLEERLRHTRKQLLDVEKQIYNLETQYLENANVQGNALRGVTPDQCYEGLLSSSTMNAKKAQLKAEDRIFSGSSVSGPMQPPSTRAEQQPVCQAAPQEGCLRSAIDTAKGVAE</sequence>
<keyword evidence="3" id="KW-0156">Chromatin regulator</keyword>
<keyword evidence="4" id="KW-0805">Transcription regulation</keyword>
<evidence type="ECO:0008006" key="11">
    <source>
        <dbReference type="Google" id="ProtNLM"/>
    </source>
</evidence>
<feature type="non-terminal residue" evidence="9">
    <location>
        <position position="135"/>
    </location>
</feature>
<evidence type="ECO:0000256" key="7">
    <source>
        <dbReference type="ARBA" id="ARBA00023242"/>
    </source>
</evidence>
<keyword evidence="10" id="KW-1185">Reference proteome</keyword>
<evidence type="ECO:0000256" key="5">
    <source>
        <dbReference type="ARBA" id="ARBA00023054"/>
    </source>
</evidence>
<evidence type="ECO:0000256" key="8">
    <source>
        <dbReference type="SAM" id="MobiDB-lite"/>
    </source>
</evidence>
<keyword evidence="7" id="KW-0539">Nucleus</keyword>
<name>A0A699YSQ6_HAELA</name>
<feature type="compositionally biased region" description="Polar residues" evidence="8">
    <location>
        <begin position="93"/>
        <end position="113"/>
    </location>
</feature>
<comment type="similarity">
    <text evidence="2">Belongs to the EAF6 family.</text>
</comment>
<dbReference type="EMBL" id="BLLF01000024">
    <property type="protein sequence ID" value="GFH06142.1"/>
    <property type="molecule type" value="Genomic_DNA"/>
</dbReference>
<proteinExistence type="inferred from homology"/>
<protein>
    <recommendedName>
        <fullName evidence="11">Chromatin modification-related protein MEAF6</fullName>
    </recommendedName>
</protein>